<dbReference type="SMART" id="SM00895">
    <property type="entry name" value="FCD"/>
    <property type="match status" value="1"/>
</dbReference>
<dbReference type="Proteomes" id="UP001595884">
    <property type="component" value="Unassembled WGS sequence"/>
</dbReference>
<dbReference type="InterPro" id="IPR011711">
    <property type="entry name" value="GntR_C"/>
</dbReference>
<name>A0ABV9MQK6_9MICC</name>
<dbReference type="InterPro" id="IPR036388">
    <property type="entry name" value="WH-like_DNA-bd_sf"/>
</dbReference>
<dbReference type="InterPro" id="IPR008920">
    <property type="entry name" value="TF_FadR/GntR_C"/>
</dbReference>
<gene>
    <name evidence="5" type="ORF">ACFO7V_14345</name>
</gene>
<protein>
    <submittedName>
        <fullName evidence="5">GntR family transcriptional regulator</fullName>
    </submittedName>
</protein>
<dbReference type="RefSeq" id="WP_096257840.1">
    <property type="nucleotide sequence ID" value="NZ_BAAAVQ010000051.1"/>
</dbReference>
<comment type="caution">
    <text evidence="5">The sequence shown here is derived from an EMBL/GenBank/DDBJ whole genome shotgun (WGS) entry which is preliminary data.</text>
</comment>
<feature type="domain" description="HTH gntR-type" evidence="4">
    <location>
        <begin position="17"/>
        <end position="84"/>
    </location>
</feature>
<keyword evidence="3" id="KW-0804">Transcription</keyword>
<organism evidence="5 6">
    <name type="scientific">Glutamicibacter bergerei</name>
    <dbReference type="NCBI Taxonomy" id="256702"/>
    <lineage>
        <taxon>Bacteria</taxon>
        <taxon>Bacillati</taxon>
        <taxon>Actinomycetota</taxon>
        <taxon>Actinomycetes</taxon>
        <taxon>Micrococcales</taxon>
        <taxon>Micrococcaceae</taxon>
        <taxon>Glutamicibacter</taxon>
    </lineage>
</organism>
<evidence type="ECO:0000259" key="4">
    <source>
        <dbReference type="PROSITE" id="PS50949"/>
    </source>
</evidence>
<evidence type="ECO:0000256" key="3">
    <source>
        <dbReference type="ARBA" id="ARBA00023163"/>
    </source>
</evidence>
<dbReference type="SUPFAM" id="SSF48008">
    <property type="entry name" value="GntR ligand-binding domain-like"/>
    <property type="match status" value="1"/>
</dbReference>
<dbReference type="Pfam" id="PF07729">
    <property type="entry name" value="FCD"/>
    <property type="match status" value="1"/>
</dbReference>
<evidence type="ECO:0000313" key="5">
    <source>
        <dbReference type="EMBL" id="MFC4717309.1"/>
    </source>
</evidence>
<keyword evidence="2" id="KW-0238">DNA-binding</keyword>
<reference evidence="6" key="1">
    <citation type="journal article" date="2019" name="Int. J. Syst. Evol. Microbiol.">
        <title>The Global Catalogue of Microorganisms (GCM) 10K type strain sequencing project: providing services to taxonomists for standard genome sequencing and annotation.</title>
        <authorList>
            <consortium name="The Broad Institute Genomics Platform"/>
            <consortium name="The Broad Institute Genome Sequencing Center for Infectious Disease"/>
            <person name="Wu L."/>
            <person name="Ma J."/>
        </authorList>
    </citation>
    <scope>NUCLEOTIDE SEQUENCE [LARGE SCALE GENOMIC DNA]</scope>
    <source>
        <strain evidence="6">CGMCC 1.12849</strain>
    </source>
</reference>
<evidence type="ECO:0000256" key="2">
    <source>
        <dbReference type="ARBA" id="ARBA00023125"/>
    </source>
</evidence>
<dbReference type="PANTHER" id="PTHR43537:SF24">
    <property type="entry name" value="GLUCONATE OPERON TRANSCRIPTIONAL REPRESSOR"/>
    <property type="match status" value="1"/>
</dbReference>
<proteinExistence type="predicted"/>
<sequence length="229" mass="25176">MNALPSEETTPLIAARHMLADQVFDAILALLLDDKISTGSQLNIDGLAKKFQVSSTPVREALARLESTGMVRREALRGYRVAPEPSATDVEKINEARTMLEPGLAALACENQSAALVSELEACNTALNLARGGESFVDYRAYLKMDEQFHRKIAEAADNEFLLRAYSAIEGHIQRFRLVVQKSMSGESTITEHDRIIEAIKLNDSSAARIAMEEHISGIAQRAAQNYSQ</sequence>
<keyword evidence="6" id="KW-1185">Reference proteome</keyword>
<dbReference type="SUPFAM" id="SSF46785">
    <property type="entry name" value="Winged helix' DNA-binding domain"/>
    <property type="match status" value="1"/>
</dbReference>
<dbReference type="InterPro" id="IPR036390">
    <property type="entry name" value="WH_DNA-bd_sf"/>
</dbReference>
<keyword evidence="1" id="KW-0805">Transcription regulation</keyword>
<dbReference type="InterPro" id="IPR000524">
    <property type="entry name" value="Tscrpt_reg_HTH_GntR"/>
</dbReference>
<dbReference type="SMART" id="SM00345">
    <property type="entry name" value="HTH_GNTR"/>
    <property type="match status" value="1"/>
</dbReference>
<evidence type="ECO:0000313" key="6">
    <source>
        <dbReference type="Proteomes" id="UP001595884"/>
    </source>
</evidence>
<dbReference type="Gene3D" id="1.20.120.530">
    <property type="entry name" value="GntR ligand-binding domain-like"/>
    <property type="match status" value="1"/>
</dbReference>
<dbReference type="Gene3D" id="1.10.10.10">
    <property type="entry name" value="Winged helix-like DNA-binding domain superfamily/Winged helix DNA-binding domain"/>
    <property type="match status" value="1"/>
</dbReference>
<accession>A0ABV9MQK6</accession>
<dbReference type="PANTHER" id="PTHR43537">
    <property type="entry name" value="TRANSCRIPTIONAL REGULATOR, GNTR FAMILY"/>
    <property type="match status" value="1"/>
</dbReference>
<dbReference type="Pfam" id="PF00392">
    <property type="entry name" value="GntR"/>
    <property type="match status" value="1"/>
</dbReference>
<evidence type="ECO:0000256" key="1">
    <source>
        <dbReference type="ARBA" id="ARBA00023015"/>
    </source>
</evidence>
<dbReference type="PROSITE" id="PS50949">
    <property type="entry name" value="HTH_GNTR"/>
    <property type="match status" value="1"/>
</dbReference>
<dbReference type="EMBL" id="JBHSHE010000064">
    <property type="protein sequence ID" value="MFC4717309.1"/>
    <property type="molecule type" value="Genomic_DNA"/>
</dbReference>